<dbReference type="SUPFAM" id="SSF52540">
    <property type="entry name" value="P-loop containing nucleoside triphosphate hydrolases"/>
    <property type="match status" value="1"/>
</dbReference>
<dbReference type="AlphaFoldDB" id="A0A3M7GM07"/>
<name>A0A3M7GM07_HORWE</name>
<evidence type="ECO:0008006" key="3">
    <source>
        <dbReference type="Google" id="ProtNLM"/>
    </source>
</evidence>
<dbReference type="InterPro" id="IPR040632">
    <property type="entry name" value="Sulfotransfer_4"/>
</dbReference>
<organism evidence="1 2">
    <name type="scientific">Hortaea werneckii</name>
    <name type="common">Black yeast</name>
    <name type="synonym">Cladosporium werneckii</name>
    <dbReference type="NCBI Taxonomy" id="91943"/>
    <lineage>
        <taxon>Eukaryota</taxon>
        <taxon>Fungi</taxon>
        <taxon>Dikarya</taxon>
        <taxon>Ascomycota</taxon>
        <taxon>Pezizomycotina</taxon>
        <taxon>Dothideomycetes</taxon>
        <taxon>Dothideomycetidae</taxon>
        <taxon>Mycosphaerellales</taxon>
        <taxon>Teratosphaeriaceae</taxon>
        <taxon>Hortaea</taxon>
    </lineage>
</organism>
<dbReference type="Gene3D" id="3.40.50.300">
    <property type="entry name" value="P-loop containing nucleotide triphosphate hydrolases"/>
    <property type="match status" value="1"/>
</dbReference>
<gene>
    <name evidence="1" type="ORF">D0860_07292</name>
</gene>
<dbReference type="Proteomes" id="UP000280598">
    <property type="component" value="Unassembled WGS sequence"/>
</dbReference>
<dbReference type="PANTHER" id="PTHR36978:SF4">
    <property type="entry name" value="P-LOOP CONTAINING NUCLEOSIDE TRIPHOSPHATE HYDROLASE PROTEIN"/>
    <property type="match status" value="1"/>
</dbReference>
<protein>
    <recommendedName>
        <fullName evidence="3">NAD dependent epimerase/dehydratase</fullName>
    </recommendedName>
</protein>
<reference evidence="1 2" key="1">
    <citation type="journal article" date="2018" name="BMC Genomics">
        <title>Genomic evidence for intraspecific hybridization in a clonal and extremely halotolerant yeast.</title>
        <authorList>
            <person name="Gostincar C."/>
            <person name="Stajich J.E."/>
            <person name="Zupancic J."/>
            <person name="Zalar P."/>
            <person name="Gunde-Cimerman N."/>
        </authorList>
    </citation>
    <scope>NUCLEOTIDE SEQUENCE [LARGE SCALE GENOMIC DNA]</scope>
    <source>
        <strain evidence="1 2">EXF-562</strain>
    </source>
</reference>
<dbReference type="EMBL" id="QWIS01000190">
    <property type="protein sequence ID" value="RMZ02271.1"/>
    <property type="molecule type" value="Genomic_DNA"/>
</dbReference>
<dbReference type="InterPro" id="IPR027417">
    <property type="entry name" value="P-loop_NTPase"/>
</dbReference>
<evidence type="ECO:0000313" key="1">
    <source>
        <dbReference type="EMBL" id="RMZ02271.1"/>
    </source>
</evidence>
<dbReference type="Pfam" id="PF17784">
    <property type="entry name" value="Sulfotransfer_4"/>
    <property type="match status" value="1"/>
</dbReference>
<evidence type="ECO:0000313" key="2">
    <source>
        <dbReference type="Proteomes" id="UP000280598"/>
    </source>
</evidence>
<comment type="caution">
    <text evidence="1">The sequence shown here is derived from an EMBL/GenBank/DDBJ whole genome shotgun (WGS) entry which is preliminary data.</text>
</comment>
<sequence length="297" mass="33271">MAVASLSGGGRLLEEKGGNAHCIDHGIPIHHGSARTRPMRILNLGLFRTGTSSFREALSMLGFQNIYHMSYVFTERPQDSELWLKAFDAKYRSKTPQTRLTREDWDSVLGDCDAVSDFPCAAFSEELIDAYPEAKVILTVRDSPEIWYESVMNTVWYAHSMSPFASGKLLGHPLLEAWLPKLFRMGKRMFGDVFNGSFPENGIDVYRSHSETIQRLVDEDRLLVFNVKEGWAPLCSFLGLELPKDAGPFPRVNEGKAVVDKVLAKQNALRGSMRRVGYSLLASVAVSAVLYTVYRLS</sequence>
<dbReference type="PANTHER" id="PTHR36978">
    <property type="entry name" value="P-LOOP CONTAINING NUCLEOTIDE TRIPHOSPHATE HYDROLASE"/>
    <property type="match status" value="1"/>
</dbReference>
<proteinExistence type="predicted"/>
<accession>A0A3M7GM07</accession>